<gene>
    <name evidence="2" type="ORF">AAFP95_16410</name>
</gene>
<evidence type="ECO:0000313" key="2">
    <source>
        <dbReference type="EMBL" id="XAO73332.1"/>
    </source>
</evidence>
<dbReference type="InterPro" id="IPR002921">
    <property type="entry name" value="Fungal_lipase-type"/>
</dbReference>
<feature type="domain" description="Fungal lipase-type" evidence="1">
    <location>
        <begin position="198"/>
        <end position="260"/>
    </location>
</feature>
<dbReference type="InterPro" id="IPR029058">
    <property type="entry name" value="AB_hydrolase_fold"/>
</dbReference>
<name>A0AAU6WMZ4_9FLAO</name>
<protein>
    <recommendedName>
        <fullName evidence="1">Fungal lipase-type domain-containing protein</fullName>
    </recommendedName>
</protein>
<dbReference type="EMBL" id="CP154834">
    <property type="protein sequence ID" value="XAO73332.1"/>
    <property type="molecule type" value="Genomic_DNA"/>
</dbReference>
<accession>A0AAU6WMZ4</accession>
<dbReference type="RefSeq" id="WP_345765851.1">
    <property type="nucleotide sequence ID" value="NZ_CP154834.1"/>
</dbReference>
<evidence type="ECO:0000259" key="1">
    <source>
        <dbReference type="Pfam" id="PF01764"/>
    </source>
</evidence>
<reference evidence="2 3" key="1">
    <citation type="submission" date="2024-04" db="EMBL/GenBank/DDBJ databases">
        <title>Genome sequencing and assembly of rice foliar adapted Chryseobacterium endophyticum OsEnb-ALM-A6.</title>
        <authorList>
            <person name="Kumar S."/>
            <person name="Javed M."/>
            <person name="Chouhan V."/>
            <person name="Charishma K."/>
            <person name="Patel A."/>
            <person name="Kumar M."/>
            <person name="Sahu K.P."/>
            <person name="Kumar A."/>
        </authorList>
    </citation>
    <scope>NUCLEOTIDE SEQUENCE [LARGE SCALE GENOMIC DNA]</scope>
    <source>
        <strain evidence="2 3">OsEnb-ALM-A6</strain>
    </source>
</reference>
<sequence length="439" mass="47329">MKNPTLDAYQQVFAMACIVGRAAGYHGTESLLQQQLQKDLSFYLSDVPPLDSAQTASVADSAVTPVLGNWKLVWGPVVLEEVIEGIPTGVADNSLFVAECDAVAFPGGPVMPAYVVAVAGTNPDSLYDWGDEDFSVSKVVNWNTYDPSGFTPSPYVEDTPFISKGTATGIQNLLGMVSPDTAAAPGTSLEQFLTGTKPAEDTAVIFCGHSLGSALSPTLALYLKQKNYLDHFALTLVYPTAGPTPGEANFAELFNTTFPALPSGWEPQPLPYQSWNTMHWNSIDVVPHAWDLPDLLKVAKIYGKSPDFRTAVFLDALEGVAVYDATQSGVLYTRIRNSSLEGTPQTSDGKKAINVPPQTITDYVSQLFIQHVDLYRDISFDPVVPGLILSQPLPQPPKSDLVPGLREVTRDELVETTCAQFASWVASRALSVVKPLAEV</sequence>
<dbReference type="Pfam" id="PF01764">
    <property type="entry name" value="Lipase_3"/>
    <property type="match status" value="1"/>
</dbReference>
<dbReference type="Gene3D" id="3.40.50.1820">
    <property type="entry name" value="alpha/beta hydrolase"/>
    <property type="match status" value="1"/>
</dbReference>
<keyword evidence="3" id="KW-1185">Reference proteome</keyword>
<evidence type="ECO:0000313" key="3">
    <source>
        <dbReference type="Proteomes" id="UP001463665"/>
    </source>
</evidence>
<dbReference type="Proteomes" id="UP001463665">
    <property type="component" value="Chromosome"/>
</dbReference>
<dbReference type="AlphaFoldDB" id="A0AAU6WMZ4"/>
<organism evidence="2 3">
    <name type="scientific">Chryseobacterium endophyticum</name>
    <dbReference type="NCBI Taxonomy" id="1854762"/>
    <lineage>
        <taxon>Bacteria</taxon>
        <taxon>Pseudomonadati</taxon>
        <taxon>Bacteroidota</taxon>
        <taxon>Flavobacteriia</taxon>
        <taxon>Flavobacteriales</taxon>
        <taxon>Weeksellaceae</taxon>
        <taxon>Chryseobacterium group</taxon>
        <taxon>Chryseobacterium</taxon>
    </lineage>
</organism>
<dbReference type="GO" id="GO:0006629">
    <property type="term" value="P:lipid metabolic process"/>
    <property type="evidence" value="ECO:0007669"/>
    <property type="project" value="InterPro"/>
</dbReference>
<proteinExistence type="predicted"/>
<dbReference type="SUPFAM" id="SSF53474">
    <property type="entry name" value="alpha/beta-Hydrolases"/>
    <property type="match status" value="1"/>
</dbReference>